<dbReference type="STRING" id="303698.A0A1V6SIW9"/>
<proteinExistence type="predicted"/>
<feature type="transmembrane region" description="Helical" evidence="1">
    <location>
        <begin position="147"/>
        <end position="173"/>
    </location>
</feature>
<keyword evidence="3" id="KW-1185">Reference proteome</keyword>
<feature type="transmembrane region" description="Helical" evidence="1">
    <location>
        <begin position="39"/>
        <end position="59"/>
    </location>
</feature>
<comment type="caution">
    <text evidence="2">The sequence shown here is derived from an EMBL/GenBank/DDBJ whole genome shotgun (WGS) entry which is preliminary data.</text>
</comment>
<protein>
    <submittedName>
        <fullName evidence="2">Uncharacterized protein</fullName>
    </submittedName>
</protein>
<keyword evidence="1" id="KW-1133">Transmembrane helix</keyword>
<keyword evidence="1" id="KW-0812">Transmembrane</keyword>
<dbReference type="EMBL" id="MLKD01000040">
    <property type="protein sequence ID" value="OQE13975.1"/>
    <property type="molecule type" value="Genomic_DNA"/>
</dbReference>
<feature type="transmembrane region" description="Helical" evidence="1">
    <location>
        <begin position="79"/>
        <end position="102"/>
    </location>
</feature>
<evidence type="ECO:0000313" key="2">
    <source>
        <dbReference type="EMBL" id="OQE13975.1"/>
    </source>
</evidence>
<dbReference type="AlphaFoldDB" id="A0A1V6SIW9"/>
<feature type="transmembrane region" description="Helical" evidence="1">
    <location>
        <begin position="227"/>
        <end position="251"/>
    </location>
</feature>
<dbReference type="Proteomes" id="UP000191285">
    <property type="component" value="Unassembled WGS sequence"/>
</dbReference>
<organism evidence="2 3">
    <name type="scientific">Penicillium steckii</name>
    <dbReference type="NCBI Taxonomy" id="303698"/>
    <lineage>
        <taxon>Eukaryota</taxon>
        <taxon>Fungi</taxon>
        <taxon>Dikarya</taxon>
        <taxon>Ascomycota</taxon>
        <taxon>Pezizomycotina</taxon>
        <taxon>Eurotiomycetes</taxon>
        <taxon>Eurotiomycetidae</taxon>
        <taxon>Eurotiales</taxon>
        <taxon>Aspergillaceae</taxon>
        <taxon>Penicillium</taxon>
    </lineage>
</organism>
<feature type="transmembrane region" description="Helical" evidence="1">
    <location>
        <begin position="114"/>
        <end position="135"/>
    </location>
</feature>
<feature type="transmembrane region" description="Helical" evidence="1">
    <location>
        <begin position="185"/>
        <end position="207"/>
    </location>
</feature>
<name>A0A1V6SIW9_9EURO</name>
<dbReference type="OrthoDB" id="5139341at2759"/>
<keyword evidence="1" id="KW-0472">Membrane</keyword>
<gene>
    <name evidence="2" type="ORF">PENSTE_c040G05986</name>
</gene>
<feature type="transmembrane region" description="Helical" evidence="1">
    <location>
        <begin position="6"/>
        <end position="27"/>
    </location>
</feature>
<accession>A0A1V6SIW9</accession>
<evidence type="ECO:0000313" key="3">
    <source>
        <dbReference type="Proteomes" id="UP000191285"/>
    </source>
</evidence>
<evidence type="ECO:0000256" key="1">
    <source>
        <dbReference type="SAM" id="Phobius"/>
    </source>
</evidence>
<sequence length="274" mass="31284">MAFPVWLSIILLGLTAFAFHTWISCLWTRKDSSGISAYYVLFNLVAATEQFTIILFLLVNDNFGSELVVHKQPIIGDLINLSHMALLWILFLIVFALTLHYLPNDNRVHKYTAVAIYITFLLISVIPEFIDIIAGDPHDTSSDRELLLAWFIIPHITFVNPVVTLAISISFIIQIRRSLEEDSPCLSFRTLATQAIIFALLAISWPLRVSWPSDRIPAFFDSPLIEWYRQIGWPAVDHFVFAIGQAILCYVTRRRSIDTEDFLSGEREPLLNTT</sequence>
<reference evidence="3" key="1">
    <citation type="journal article" date="2017" name="Nat. Microbiol.">
        <title>Global analysis of biosynthetic gene clusters reveals vast potential of secondary metabolite production in Penicillium species.</title>
        <authorList>
            <person name="Nielsen J.C."/>
            <person name="Grijseels S."/>
            <person name="Prigent S."/>
            <person name="Ji B."/>
            <person name="Dainat J."/>
            <person name="Nielsen K.F."/>
            <person name="Frisvad J.C."/>
            <person name="Workman M."/>
            <person name="Nielsen J."/>
        </authorList>
    </citation>
    <scope>NUCLEOTIDE SEQUENCE [LARGE SCALE GENOMIC DNA]</scope>
    <source>
        <strain evidence="3">IBT 24891</strain>
    </source>
</reference>